<proteinExistence type="predicted"/>
<accession>A0A6C2UJ72</accession>
<evidence type="ECO:0000256" key="1">
    <source>
        <dbReference type="SAM" id="SignalP"/>
    </source>
</evidence>
<dbReference type="InterPro" id="IPR045140">
    <property type="entry name" value="SHCBP1-like"/>
</dbReference>
<dbReference type="InterPro" id="IPR011050">
    <property type="entry name" value="Pectin_lyase_fold/virulence"/>
</dbReference>
<gene>
    <name evidence="2" type="ORF">SCARR_01983</name>
</gene>
<feature type="signal peptide" evidence="1">
    <location>
        <begin position="1"/>
        <end position="22"/>
    </location>
</feature>
<dbReference type="Gene3D" id="2.160.20.10">
    <property type="entry name" value="Single-stranded right-handed beta-helix, Pectin lyase-like"/>
    <property type="match status" value="3"/>
</dbReference>
<dbReference type="SUPFAM" id="SSF51126">
    <property type="entry name" value="Pectin lyase-like"/>
    <property type="match status" value="3"/>
</dbReference>
<dbReference type="AlphaFoldDB" id="A0A6C2UJ72"/>
<dbReference type="EMBL" id="CAAHFH010000001">
    <property type="protein sequence ID" value="VGO19923.1"/>
    <property type="molecule type" value="Genomic_DNA"/>
</dbReference>
<reference evidence="2 3" key="1">
    <citation type="submission" date="2019-04" db="EMBL/GenBank/DDBJ databases">
        <authorList>
            <person name="Van Vliet M D."/>
        </authorList>
    </citation>
    <scope>NUCLEOTIDE SEQUENCE [LARGE SCALE GENOMIC DNA]</scope>
    <source>
        <strain evidence="2 3">F21</strain>
    </source>
</reference>
<evidence type="ECO:0000313" key="3">
    <source>
        <dbReference type="Proteomes" id="UP000346198"/>
    </source>
</evidence>
<dbReference type="Proteomes" id="UP000346198">
    <property type="component" value="Unassembled WGS sequence"/>
</dbReference>
<dbReference type="NCBIfam" id="NF041518">
    <property type="entry name" value="choice_anch_Q"/>
    <property type="match status" value="3"/>
</dbReference>
<name>A0A6C2UJ72_9BACT</name>
<sequence>MKMKITISIIALLIGSNASVLADTLYVSLSGSHKSPYSDWGHAATNIQDAVDAATAGDTVMVSNGTYNLSGTITVTNNIMIKSGDGQTNVIVDGQRNYRCFDLGNNACLLDGFTIQNGYVDHDNGGGVYCSGTTPLIRNCLIIRSSAPYGGGCHKGTLINCTLSDNVADHDGGGCYQSSLQNCINCFNYEDDNWYDSDISYSCTTPLPTGIGNITNAPLFANAAGNNYRLTTNSPCINAGVYQTWMTGTDDLDGNQRVIGGTVDMGTYEFPTVLLPQIDITNGNASVYGEISTFTIGGTNNSWTAGTLSWTNTANAANGTVPVSSSTFLISGLPLAFGDNTITVTGTNTLENKASDSVTITRLVEHGTSSLFHYVSTNGTAAYPYTSWVTAATNIQEAVNAANAGDTVLVTNGTYTSAGQISVAKAITVESANGPEVTIVDGLNNHRCFILSDVACILNGFTIRNGYMNNWHGGGIYCWGNTPVITNCKLIDNEAATGGGGSYQGTLHNCMLMGNSAHHGGGGFNCTLNSCTIVSNTASTSGGGSNSGTLQNCILFSNSATSSGDNYDSDTLQYCCTTPDPGGIGNITNAPSFVDEAGSNYRLNADSLCINAGNNAYVYGSFDLDGQPRLVDGTVDMGAYEFDPAPFIDITNINETVGSEVTLYTIGGTNNSWTVGTLSWTNVANAANGTVPVSGTVFQVSSVPLTGGANEITVTGTNIAGDEASDNVTITRDPLHTGNSPVHYVSTNGTAVWPYTNWVTAATNIQNAVNTANTGDTVLVTNGTYTSVSQISVAKVITVESVNGPEVTIVDGLNDHRCFILQNVACTISGFTIRNGFMHDWHGGGIYCFGSTPVIANCKLIDNEAAGYGGGCYYGTLNSCTLKDNSATRGGGCHYGTLNNCTLSGNSASQIGGGSFEGTLNNCTLTGNSATYGGGSCEGTLRNCIVYSNTAGTSGDNWFAASAPDLSYSCTTPLPAGDGNITNAPLFADEVGGDYHLTANSPCIDAGTDLGLADDLDGIPRPLDGNANGSAIADMGAYEYLNILADSDDDGLSDGDEMYTYGTMLTVADTDGDGLDDGDEVALGFSPTIHSAGAIAYGESIGESNVTNNPSAYGLYSSESIGDLSMGYMMVQTSNGWANLWLQLEQCDDLIEGVWTNAGDAVLWQEPADGDKAFFRVHGQ</sequence>
<dbReference type="PANTHER" id="PTHR14695">
    <property type="entry name" value="SHC SH2-DOMAIN BINDING PROTEIN 1-RELATED"/>
    <property type="match status" value="1"/>
</dbReference>
<evidence type="ECO:0000313" key="2">
    <source>
        <dbReference type="EMBL" id="VGO19923.1"/>
    </source>
</evidence>
<keyword evidence="1" id="KW-0732">Signal</keyword>
<dbReference type="RefSeq" id="WP_136061384.1">
    <property type="nucleotide sequence ID" value="NZ_CAAHFH010000001.1"/>
</dbReference>
<dbReference type="InterPro" id="IPR006626">
    <property type="entry name" value="PbH1"/>
</dbReference>
<dbReference type="SMART" id="SM00710">
    <property type="entry name" value="PbH1"/>
    <property type="match status" value="8"/>
</dbReference>
<feature type="chain" id="PRO_5025430479" description="Pectate lyase C" evidence="1">
    <location>
        <begin position="23"/>
        <end position="1180"/>
    </location>
</feature>
<keyword evidence="3" id="KW-1185">Reference proteome</keyword>
<organism evidence="2 3">
    <name type="scientific">Pontiella sulfatireligans</name>
    <dbReference type="NCBI Taxonomy" id="2750658"/>
    <lineage>
        <taxon>Bacteria</taxon>
        <taxon>Pseudomonadati</taxon>
        <taxon>Kiritimatiellota</taxon>
        <taxon>Kiritimatiellia</taxon>
        <taxon>Kiritimatiellales</taxon>
        <taxon>Pontiellaceae</taxon>
        <taxon>Pontiella</taxon>
    </lineage>
</organism>
<dbReference type="PANTHER" id="PTHR14695:SF4">
    <property type="entry name" value="PROTEIN NESSUN DORMA"/>
    <property type="match status" value="1"/>
</dbReference>
<dbReference type="InterPro" id="IPR059226">
    <property type="entry name" value="Choice_anch_Q_dom"/>
</dbReference>
<protein>
    <recommendedName>
        <fullName evidence="4">Pectate lyase C</fullName>
    </recommendedName>
</protein>
<evidence type="ECO:0008006" key="4">
    <source>
        <dbReference type="Google" id="ProtNLM"/>
    </source>
</evidence>
<dbReference type="InterPro" id="IPR012334">
    <property type="entry name" value="Pectin_lyas_fold"/>
</dbReference>